<reference evidence="3 4" key="1">
    <citation type="submission" date="2023-08" db="EMBL/GenBank/DDBJ databases">
        <title>Oxalobacteraceae gen .nov., isolated from river sludge outside the plant.</title>
        <authorList>
            <person name="Zhao S.Y."/>
        </authorList>
    </citation>
    <scope>NUCLEOTIDE SEQUENCE [LARGE SCALE GENOMIC DNA]</scope>
    <source>
        <strain evidence="3 4">R-40</strain>
    </source>
</reference>
<dbReference type="Gene3D" id="1.25.40.10">
    <property type="entry name" value="Tetratricopeptide repeat domain"/>
    <property type="match status" value="2"/>
</dbReference>
<organism evidence="3 4">
    <name type="scientific">Keguizhuia sedimenti</name>
    <dbReference type="NCBI Taxonomy" id="3064264"/>
    <lineage>
        <taxon>Bacteria</taxon>
        <taxon>Pseudomonadati</taxon>
        <taxon>Pseudomonadota</taxon>
        <taxon>Betaproteobacteria</taxon>
        <taxon>Burkholderiales</taxon>
        <taxon>Oxalobacteraceae</taxon>
        <taxon>Keguizhuia</taxon>
    </lineage>
</organism>
<dbReference type="PANTHER" id="PTHR12558:SF13">
    <property type="entry name" value="CELL DIVISION CYCLE PROTEIN 27 HOMOLOG"/>
    <property type="match status" value="1"/>
</dbReference>
<dbReference type="RefSeq" id="WP_338434752.1">
    <property type="nucleotide sequence ID" value="NZ_JAUYVH010000001.1"/>
</dbReference>
<dbReference type="SMART" id="SM00028">
    <property type="entry name" value="TPR"/>
    <property type="match status" value="4"/>
</dbReference>
<accession>A0ABU1BLI1</accession>
<dbReference type="EMBL" id="JAUYVH010000001">
    <property type="protein sequence ID" value="MDQ9168921.1"/>
    <property type="molecule type" value="Genomic_DNA"/>
</dbReference>
<dbReference type="Gene3D" id="3.30.70.2390">
    <property type="match status" value="1"/>
</dbReference>
<keyword evidence="1" id="KW-0802">TPR repeat</keyword>
<evidence type="ECO:0000313" key="4">
    <source>
        <dbReference type="Proteomes" id="UP001225596"/>
    </source>
</evidence>
<dbReference type="Proteomes" id="UP001225596">
    <property type="component" value="Unassembled WGS sequence"/>
</dbReference>
<gene>
    <name evidence="3" type="ORF">Q8A64_00700</name>
</gene>
<comment type="caution">
    <text evidence="3">The sequence shown here is derived from an EMBL/GenBank/DDBJ whole genome shotgun (WGS) entry which is preliminary data.</text>
</comment>
<dbReference type="Pfam" id="PF14559">
    <property type="entry name" value="TPR_19"/>
    <property type="match status" value="2"/>
</dbReference>
<evidence type="ECO:0000313" key="3">
    <source>
        <dbReference type="EMBL" id="MDQ9168921.1"/>
    </source>
</evidence>
<dbReference type="InterPro" id="IPR019734">
    <property type="entry name" value="TPR_rpt"/>
</dbReference>
<dbReference type="PROSITE" id="PS51257">
    <property type="entry name" value="PROKAR_LIPOPROTEIN"/>
    <property type="match status" value="1"/>
</dbReference>
<dbReference type="Pfam" id="PF13399">
    <property type="entry name" value="LytR_C"/>
    <property type="match status" value="1"/>
</dbReference>
<dbReference type="SUPFAM" id="SSF48452">
    <property type="entry name" value="TPR-like"/>
    <property type="match status" value="1"/>
</dbReference>
<feature type="repeat" description="TPR" evidence="1">
    <location>
        <begin position="117"/>
        <end position="150"/>
    </location>
</feature>
<sequence>MKGFLMKPALKVLGAVCSTSLLFGCASLPKEMQMTVVPALKVRHSFETADAYYAVGRYHHGSRRFDNALKAYQQALEIDSGHTKARSALGILYAERGNYPDAIAALRKVADANPHNGHHFSNLGYAYMLNGQYKDAEHALEKATSLDPNNLRAWRNLASLMEKLNRMDRAKQIFTHVQSIQAAQSSGKLASAPENSPVAKLNATVPTATVGPSPLQAIPSRVSSVTADAQEKIRKVAPGIYEIRHGSASSISVASTLKISPGTSGNEGKVQFIQRPAYSKTTSKSWRDVHCKRPSPLWQDQADISNRTGNETMPLAIQIEISNGNGITGMARSLGETICGRELEIVRLTNYGTFHLKTTRIEYSASNEKLAHTLAKYLGHPTLLKMQKYPSGADIRIVLGKDISNTASLVSRFPANMGLTQTETNPKS</sequence>
<name>A0ABU1BLI1_9BURK</name>
<protein>
    <submittedName>
        <fullName evidence="3">LytR C-terminal domain-containing protein</fullName>
    </submittedName>
</protein>
<evidence type="ECO:0000259" key="2">
    <source>
        <dbReference type="Pfam" id="PF13399"/>
    </source>
</evidence>
<keyword evidence="4" id="KW-1185">Reference proteome</keyword>
<dbReference type="InterPro" id="IPR027381">
    <property type="entry name" value="LytR/CpsA/Psr_C"/>
</dbReference>
<feature type="repeat" description="TPR" evidence="1">
    <location>
        <begin position="83"/>
        <end position="116"/>
    </location>
</feature>
<dbReference type="PANTHER" id="PTHR12558">
    <property type="entry name" value="CELL DIVISION CYCLE 16,23,27"/>
    <property type="match status" value="1"/>
</dbReference>
<feature type="domain" description="LytR/CpsA/Psr regulator C-terminal" evidence="2">
    <location>
        <begin position="317"/>
        <end position="402"/>
    </location>
</feature>
<dbReference type="InterPro" id="IPR011990">
    <property type="entry name" value="TPR-like_helical_dom_sf"/>
</dbReference>
<feature type="repeat" description="TPR" evidence="1">
    <location>
        <begin position="49"/>
        <end position="82"/>
    </location>
</feature>
<proteinExistence type="predicted"/>
<dbReference type="PROSITE" id="PS50005">
    <property type="entry name" value="TPR"/>
    <property type="match status" value="3"/>
</dbReference>
<evidence type="ECO:0000256" key="1">
    <source>
        <dbReference type="PROSITE-ProRule" id="PRU00339"/>
    </source>
</evidence>